<reference evidence="1" key="1">
    <citation type="submission" date="2022-08" db="EMBL/GenBank/DDBJ databases">
        <authorList>
            <person name="Kallberg Y."/>
            <person name="Tangrot J."/>
            <person name="Rosling A."/>
        </authorList>
    </citation>
    <scope>NUCLEOTIDE SEQUENCE</scope>
    <source>
        <strain evidence="1">Wild A</strain>
    </source>
</reference>
<organism evidence="1 2">
    <name type="scientific">Funneliformis geosporum</name>
    <dbReference type="NCBI Taxonomy" id="1117311"/>
    <lineage>
        <taxon>Eukaryota</taxon>
        <taxon>Fungi</taxon>
        <taxon>Fungi incertae sedis</taxon>
        <taxon>Mucoromycota</taxon>
        <taxon>Glomeromycotina</taxon>
        <taxon>Glomeromycetes</taxon>
        <taxon>Glomerales</taxon>
        <taxon>Glomeraceae</taxon>
        <taxon>Funneliformis</taxon>
    </lineage>
</organism>
<dbReference type="OrthoDB" id="2419736at2759"/>
<sequence length="94" mass="11048">MKLVIENSMLGKHLFNMQFEFWSRVHNTQIDNVTLQVLYKSRSLQPRSENFTDTFWQAFCDALKGANRDPNGQRQFLSIIATQFTYQELKSKLG</sequence>
<accession>A0A9W4X466</accession>
<dbReference type="EMBL" id="CAMKVN010024736">
    <property type="protein sequence ID" value="CAI2200580.1"/>
    <property type="molecule type" value="Genomic_DNA"/>
</dbReference>
<proteinExistence type="predicted"/>
<protein>
    <submittedName>
        <fullName evidence="1">1921_t:CDS:1</fullName>
    </submittedName>
</protein>
<evidence type="ECO:0000313" key="2">
    <source>
        <dbReference type="Proteomes" id="UP001153678"/>
    </source>
</evidence>
<name>A0A9W4X466_9GLOM</name>
<dbReference type="Proteomes" id="UP001153678">
    <property type="component" value="Unassembled WGS sequence"/>
</dbReference>
<keyword evidence="2" id="KW-1185">Reference proteome</keyword>
<feature type="non-terminal residue" evidence="1">
    <location>
        <position position="94"/>
    </location>
</feature>
<comment type="caution">
    <text evidence="1">The sequence shown here is derived from an EMBL/GenBank/DDBJ whole genome shotgun (WGS) entry which is preliminary data.</text>
</comment>
<dbReference type="AlphaFoldDB" id="A0A9W4X466"/>
<evidence type="ECO:0000313" key="1">
    <source>
        <dbReference type="EMBL" id="CAI2200580.1"/>
    </source>
</evidence>
<gene>
    <name evidence="1" type="ORF">FWILDA_LOCUS19640</name>
</gene>